<evidence type="ECO:0000313" key="1">
    <source>
        <dbReference type="EMBL" id="CAG8726775.1"/>
    </source>
</evidence>
<keyword evidence="2" id="KW-1185">Reference proteome</keyword>
<sequence>SEFSDLKPICNYINNAYYEPKGIRVILKIVEENKDFFSQNIIERVVNELKIHCKVGSENSNHPNICRILGVAE</sequence>
<feature type="non-terminal residue" evidence="1">
    <location>
        <position position="1"/>
    </location>
</feature>
<comment type="caution">
    <text evidence="1">The sequence shown here is derived from an EMBL/GenBank/DDBJ whole genome shotgun (WGS) entry which is preliminary data.</text>
</comment>
<dbReference type="Proteomes" id="UP000789702">
    <property type="component" value="Unassembled WGS sequence"/>
</dbReference>
<name>A0ACA9PZJ1_9GLOM</name>
<gene>
    <name evidence="1" type="ORF">DHETER_LOCUS13188</name>
</gene>
<accession>A0ACA9PZJ1</accession>
<feature type="non-terminal residue" evidence="1">
    <location>
        <position position="73"/>
    </location>
</feature>
<dbReference type="EMBL" id="CAJVPU010035010">
    <property type="protein sequence ID" value="CAG8726775.1"/>
    <property type="molecule type" value="Genomic_DNA"/>
</dbReference>
<reference evidence="1" key="1">
    <citation type="submission" date="2021-06" db="EMBL/GenBank/DDBJ databases">
        <authorList>
            <person name="Kallberg Y."/>
            <person name="Tangrot J."/>
            <person name="Rosling A."/>
        </authorList>
    </citation>
    <scope>NUCLEOTIDE SEQUENCE</scope>
    <source>
        <strain evidence="1">IL203A</strain>
    </source>
</reference>
<organism evidence="1 2">
    <name type="scientific">Dentiscutata heterogama</name>
    <dbReference type="NCBI Taxonomy" id="1316150"/>
    <lineage>
        <taxon>Eukaryota</taxon>
        <taxon>Fungi</taxon>
        <taxon>Fungi incertae sedis</taxon>
        <taxon>Mucoromycota</taxon>
        <taxon>Glomeromycotina</taxon>
        <taxon>Glomeromycetes</taxon>
        <taxon>Diversisporales</taxon>
        <taxon>Gigasporaceae</taxon>
        <taxon>Dentiscutata</taxon>
    </lineage>
</organism>
<proteinExistence type="predicted"/>
<protein>
    <submittedName>
        <fullName evidence="1">409_t:CDS:1</fullName>
    </submittedName>
</protein>
<evidence type="ECO:0000313" key="2">
    <source>
        <dbReference type="Proteomes" id="UP000789702"/>
    </source>
</evidence>